<sequence length="173" mass="18930">MADEPLYKTDPTAWNALLAEGNAKQARKRVSADVLIRDSQNRVLLVQPSYKPGWDLPGGMAEANEPPHEAAIRELQEELGLSITIQELLCLDWVSPHGPWDDLLAFVFAAVVADHGAGLDDLRPHDAEILSARFFPIDQAEGRLKEALRTRLAAAWSALGSGRTAYLIDGRPA</sequence>
<dbReference type="RefSeq" id="WP_214154865.1">
    <property type="nucleotide sequence ID" value="NZ_JAHBAY010000002.1"/>
</dbReference>
<feature type="domain" description="Nudix hydrolase" evidence="6">
    <location>
        <begin position="26"/>
        <end position="159"/>
    </location>
</feature>
<dbReference type="InterPro" id="IPR020476">
    <property type="entry name" value="Nudix_hydrolase"/>
</dbReference>
<dbReference type="SUPFAM" id="SSF55811">
    <property type="entry name" value="Nudix"/>
    <property type="match status" value="1"/>
</dbReference>
<dbReference type="PROSITE" id="PS51462">
    <property type="entry name" value="NUDIX"/>
    <property type="match status" value="1"/>
</dbReference>
<evidence type="ECO:0000256" key="3">
    <source>
        <dbReference type="ARBA" id="ARBA00022801"/>
    </source>
</evidence>
<name>A0ABS5TBW5_9ACTN</name>
<dbReference type="InterPro" id="IPR020084">
    <property type="entry name" value="NUDIX_hydrolase_CS"/>
</dbReference>
<proteinExistence type="inferred from homology"/>
<evidence type="ECO:0000256" key="5">
    <source>
        <dbReference type="RuleBase" id="RU003476"/>
    </source>
</evidence>
<keyword evidence="8" id="KW-1185">Reference proteome</keyword>
<evidence type="ECO:0000256" key="1">
    <source>
        <dbReference type="ARBA" id="ARBA00001946"/>
    </source>
</evidence>
<comment type="similarity">
    <text evidence="2 5">Belongs to the Nudix hydrolase family.</text>
</comment>
<dbReference type="Proteomes" id="UP001197247">
    <property type="component" value="Unassembled WGS sequence"/>
</dbReference>
<evidence type="ECO:0000256" key="2">
    <source>
        <dbReference type="ARBA" id="ARBA00005582"/>
    </source>
</evidence>
<evidence type="ECO:0000259" key="6">
    <source>
        <dbReference type="PROSITE" id="PS51462"/>
    </source>
</evidence>
<comment type="cofactor">
    <cofactor evidence="1">
        <name>Mg(2+)</name>
        <dbReference type="ChEBI" id="CHEBI:18420"/>
    </cofactor>
</comment>
<reference evidence="7 8" key="1">
    <citation type="submission" date="2021-05" db="EMBL/GenBank/DDBJ databases">
        <title>Kineosporia and Streptomyces sp. nov. two new marine actinobacteria isolated from Coral.</title>
        <authorList>
            <person name="Buangrab K."/>
            <person name="Sutthacheep M."/>
            <person name="Yeemin T."/>
            <person name="Harunari E."/>
            <person name="Igarashi Y."/>
            <person name="Kanchanasin P."/>
            <person name="Tanasupawat S."/>
            <person name="Phongsopitanun W."/>
        </authorList>
    </citation>
    <scope>NUCLEOTIDE SEQUENCE [LARGE SCALE GENOMIC DNA]</scope>
    <source>
        <strain evidence="7 8">J2-2</strain>
    </source>
</reference>
<dbReference type="Pfam" id="PF00293">
    <property type="entry name" value="NUDIX"/>
    <property type="match status" value="1"/>
</dbReference>
<dbReference type="PANTHER" id="PTHR43046:SF12">
    <property type="entry name" value="GDP-MANNOSE MANNOSYL HYDROLASE"/>
    <property type="match status" value="1"/>
</dbReference>
<dbReference type="PROSITE" id="PS00893">
    <property type="entry name" value="NUDIX_BOX"/>
    <property type="match status" value="1"/>
</dbReference>
<protein>
    <submittedName>
        <fullName evidence="7">NUDIX domain-containing protein</fullName>
    </submittedName>
</protein>
<keyword evidence="3 5" id="KW-0378">Hydrolase</keyword>
<organism evidence="7 8">
    <name type="scientific">Kineosporia corallincola</name>
    <dbReference type="NCBI Taxonomy" id="2835133"/>
    <lineage>
        <taxon>Bacteria</taxon>
        <taxon>Bacillati</taxon>
        <taxon>Actinomycetota</taxon>
        <taxon>Actinomycetes</taxon>
        <taxon>Kineosporiales</taxon>
        <taxon>Kineosporiaceae</taxon>
        <taxon>Kineosporia</taxon>
    </lineage>
</organism>
<evidence type="ECO:0000256" key="4">
    <source>
        <dbReference type="ARBA" id="ARBA00022842"/>
    </source>
</evidence>
<dbReference type="EMBL" id="JAHBAY010000002">
    <property type="protein sequence ID" value="MBT0768571.1"/>
    <property type="molecule type" value="Genomic_DNA"/>
</dbReference>
<gene>
    <name evidence="7" type="ORF">KIH74_06515</name>
</gene>
<comment type="caution">
    <text evidence="7">The sequence shown here is derived from an EMBL/GenBank/DDBJ whole genome shotgun (WGS) entry which is preliminary data.</text>
</comment>
<dbReference type="PRINTS" id="PR00502">
    <property type="entry name" value="NUDIXFAMILY"/>
</dbReference>
<dbReference type="CDD" id="cd18876">
    <property type="entry name" value="NUDIX_Hydrolase"/>
    <property type="match status" value="1"/>
</dbReference>
<evidence type="ECO:0000313" key="8">
    <source>
        <dbReference type="Proteomes" id="UP001197247"/>
    </source>
</evidence>
<accession>A0ABS5TBW5</accession>
<evidence type="ECO:0000313" key="7">
    <source>
        <dbReference type="EMBL" id="MBT0768571.1"/>
    </source>
</evidence>
<dbReference type="InterPro" id="IPR000086">
    <property type="entry name" value="NUDIX_hydrolase_dom"/>
</dbReference>
<dbReference type="PANTHER" id="PTHR43046">
    <property type="entry name" value="GDP-MANNOSE MANNOSYL HYDROLASE"/>
    <property type="match status" value="1"/>
</dbReference>
<keyword evidence="4" id="KW-0460">Magnesium</keyword>
<dbReference type="InterPro" id="IPR015797">
    <property type="entry name" value="NUDIX_hydrolase-like_dom_sf"/>
</dbReference>
<dbReference type="Gene3D" id="3.90.79.10">
    <property type="entry name" value="Nucleoside Triphosphate Pyrophosphohydrolase"/>
    <property type="match status" value="1"/>
</dbReference>